<evidence type="ECO:0000256" key="2">
    <source>
        <dbReference type="ARBA" id="ARBA00022723"/>
    </source>
</evidence>
<dbReference type="GO" id="GO:0001561">
    <property type="term" value="P:fatty acid alpha-oxidation"/>
    <property type="evidence" value="ECO:0007669"/>
    <property type="project" value="TreeGrafter"/>
</dbReference>
<sequence>MAENNLAARGDALEGQASGARVIAQALKAQDVNYMFGVVGIPVTEIALAAQEAGIRYLGMRNEQAVSMDSAQRVVGGE</sequence>
<reference evidence="6" key="2">
    <citation type="submission" date="2025-09" db="UniProtKB">
        <authorList>
            <consortium name="Ensembl"/>
        </authorList>
    </citation>
    <scope>IDENTIFICATION</scope>
</reference>
<dbReference type="CDD" id="cd07035">
    <property type="entry name" value="TPP_PYR_POX_like"/>
    <property type="match status" value="1"/>
</dbReference>
<reference evidence="6" key="1">
    <citation type="submission" date="2025-08" db="UniProtKB">
        <authorList>
            <consortium name="Ensembl"/>
        </authorList>
    </citation>
    <scope>IDENTIFICATION</scope>
</reference>
<dbReference type="GO" id="GO:0030976">
    <property type="term" value="F:thiamine pyrophosphate binding"/>
    <property type="evidence" value="ECO:0007669"/>
    <property type="project" value="InterPro"/>
</dbReference>
<evidence type="ECO:0000256" key="1">
    <source>
        <dbReference type="ARBA" id="ARBA00001964"/>
    </source>
</evidence>
<dbReference type="GO" id="GO:0046872">
    <property type="term" value="F:metal ion binding"/>
    <property type="evidence" value="ECO:0007669"/>
    <property type="project" value="UniProtKB-KW"/>
</dbReference>
<dbReference type="GO" id="GO:0016829">
    <property type="term" value="F:lyase activity"/>
    <property type="evidence" value="ECO:0007669"/>
    <property type="project" value="UniProtKB-KW"/>
</dbReference>
<comment type="cofactor">
    <cofactor evidence="1">
        <name>thiamine diphosphate</name>
        <dbReference type="ChEBI" id="CHEBI:58937"/>
    </cofactor>
</comment>
<keyword evidence="4" id="KW-0456">Lyase</keyword>
<dbReference type="GO" id="GO:0005777">
    <property type="term" value="C:peroxisome"/>
    <property type="evidence" value="ECO:0007669"/>
    <property type="project" value="TreeGrafter"/>
</dbReference>
<proteinExistence type="predicted"/>
<keyword evidence="3" id="KW-0460">Magnesium</keyword>
<organism evidence="6 7">
    <name type="scientific">Moschus moschiferus</name>
    <name type="common">Siberian musk deer</name>
    <name type="synonym">Moschus sibiricus</name>
    <dbReference type="NCBI Taxonomy" id="68415"/>
    <lineage>
        <taxon>Eukaryota</taxon>
        <taxon>Metazoa</taxon>
        <taxon>Chordata</taxon>
        <taxon>Craniata</taxon>
        <taxon>Vertebrata</taxon>
        <taxon>Euteleostomi</taxon>
        <taxon>Mammalia</taxon>
        <taxon>Eutheria</taxon>
        <taxon>Laurasiatheria</taxon>
        <taxon>Artiodactyla</taxon>
        <taxon>Ruminantia</taxon>
        <taxon>Pecora</taxon>
        <taxon>Moschidae</taxon>
        <taxon>Moschus</taxon>
    </lineage>
</organism>
<evidence type="ECO:0000313" key="6">
    <source>
        <dbReference type="Ensembl" id="ENSMMSP00000027173.1"/>
    </source>
</evidence>
<dbReference type="Ensembl" id="ENSMMST00000029960.1">
    <property type="protein sequence ID" value="ENSMMSP00000027173.1"/>
    <property type="gene ID" value="ENSMMSG00000020401.1"/>
</dbReference>
<dbReference type="GeneTree" id="ENSGT01100000267071"/>
<protein>
    <recommendedName>
        <fullName evidence="5">Thiamine pyrophosphate enzyme N-terminal TPP-binding domain-containing protein</fullName>
    </recommendedName>
</protein>
<dbReference type="Gene3D" id="3.40.50.970">
    <property type="match status" value="1"/>
</dbReference>
<dbReference type="Pfam" id="PF02776">
    <property type="entry name" value="TPP_enzyme_N"/>
    <property type="match status" value="1"/>
</dbReference>
<dbReference type="SUPFAM" id="SSF52518">
    <property type="entry name" value="Thiamin diphosphate-binding fold (THDP-binding)"/>
    <property type="match status" value="1"/>
</dbReference>
<evidence type="ECO:0000313" key="7">
    <source>
        <dbReference type="Proteomes" id="UP000694544"/>
    </source>
</evidence>
<dbReference type="InterPro" id="IPR045025">
    <property type="entry name" value="HACL1-like"/>
</dbReference>
<name>A0A8C6E963_MOSMO</name>
<evidence type="ECO:0000256" key="4">
    <source>
        <dbReference type="ARBA" id="ARBA00023239"/>
    </source>
</evidence>
<accession>A0A8C6E963</accession>
<dbReference type="PANTHER" id="PTHR43710">
    <property type="entry name" value="2-HYDROXYACYL-COA LYASE"/>
    <property type="match status" value="1"/>
</dbReference>
<dbReference type="AlphaFoldDB" id="A0A8C6E963"/>
<evidence type="ECO:0000259" key="5">
    <source>
        <dbReference type="Pfam" id="PF02776"/>
    </source>
</evidence>
<feature type="domain" description="Thiamine pyrophosphate enzyme N-terminal TPP-binding" evidence="5">
    <location>
        <begin position="19"/>
        <end position="67"/>
    </location>
</feature>
<dbReference type="Proteomes" id="UP000694544">
    <property type="component" value="Unplaced"/>
</dbReference>
<keyword evidence="7" id="KW-1185">Reference proteome</keyword>
<dbReference type="PANTHER" id="PTHR43710:SF2">
    <property type="entry name" value="2-HYDROXYACYL-COA LYASE 1"/>
    <property type="match status" value="1"/>
</dbReference>
<dbReference type="InterPro" id="IPR012001">
    <property type="entry name" value="Thiamin_PyroP_enz_TPP-bd_dom"/>
</dbReference>
<dbReference type="InterPro" id="IPR029061">
    <property type="entry name" value="THDP-binding"/>
</dbReference>
<keyword evidence="2" id="KW-0479">Metal-binding</keyword>
<evidence type="ECO:0000256" key="3">
    <source>
        <dbReference type="ARBA" id="ARBA00022842"/>
    </source>
</evidence>